<comment type="similarity">
    <text evidence="2">Belongs to the thioredoxin family. DsbE subfamily.</text>
</comment>
<dbReference type="Proteomes" id="UP001589943">
    <property type="component" value="Unassembled WGS sequence"/>
</dbReference>
<evidence type="ECO:0000256" key="6">
    <source>
        <dbReference type="SAM" id="Phobius"/>
    </source>
</evidence>
<sequence>MNTTGSVPAKAPRWALWLPLTLFAGFVALVMIGLFRPASREVKSALIGKPLPAFALKQAVPERPALSTSDFQGGKPRLLNVFASWCVPCAAEAPQLEALRRAGVEVNGVAIRDKTADLQRFLARNGNPYARIGADDVSAVQFAIGSSGVPESFVIDAKGVIRYQHIGDIRADQVPMILAKLREADR</sequence>
<dbReference type="InterPro" id="IPR013740">
    <property type="entry name" value="Redoxin"/>
</dbReference>
<comment type="subcellular location">
    <subcellularLocation>
        <location evidence="1">Cell envelope</location>
    </subcellularLocation>
</comment>
<dbReference type="PROSITE" id="PS51352">
    <property type="entry name" value="THIOREDOXIN_2"/>
    <property type="match status" value="1"/>
</dbReference>
<dbReference type="EMBL" id="JBHLTL010000004">
    <property type="protein sequence ID" value="MFC0589036.1"/>
    <property type="molecule type" value="Genomic_DNA"/>
</dbReference>
<keyword evidence="6" id="KW-0472">Membrane</keyword>
<keyword evidence="9" id="KW-1185">Reference proteome</keyword>
<dbReference type="Gene3D" id="3.40.30.10">
    <property type="entry name" value="Glutaredoxin"/>
    <property type="match status" value="1"/>
</dbReference>
<dbReference type="RefSeq" id="WP_379480544.1">
    <property type="nucleotide sequence ID" value="NZ_JBHLTL010000004.1"/>
</dbReference>
<dbReference type="InterPro" id="IPR036249">
    <property type="entry name" value="Thioredoxin-like_sf"/>
</dbReference>
<dbReference type="InterPro" id="IPR004799">
    <property type="entry name" value="Periplasmic_diS_OxRdtase_DsbE"/>
</dbReference>
<keyword evidence="6" id="KW-0812">Transmembrane</keyword>
<name>A0ABV6PGT8_9SPHN</name>
<dbReference type="PROSITE" id="PS00194">
    <property type="entry name" value="THIOREDOXIN_1"/>
    <property type="match status" value="1"/>
</dbReference>
<evidence type="ECO:0000256" key="4">
    <source>
        <dbReference type="ARBA" id="ARBA00023157"/>
    </source>
</evidence>
<keyword evidence="5" id="KW-0676">Redox-active center</keyword>
<keyword evidence="6" id="KW-1133">Transmembrane helix</keyword>
<dbReference type="SUPFAM" id="SSF52833">
    <property type="entry name" value="Thioredoxin-like"/>
    <property type="match status" value="1"/>
</dbReference>
<feature type="domain" description="Thioredoxin" evidence="7">
    <location>
        <begin position="45"/>
        <end position="183"/>
    </location>
</feature>
<dbReference type="Pfam" id="PF08534">
    <property type="entry name" value="Redoxin"/>
    <property type="match status" value="1"/>
</dbReference>
<dbReference type="PANTHER" id="PTHR42852:SF6">
    <property type="entry name" value="THIOL:DISULFIDE INTERCHANGE PROTEIN DSBE"/>
    <property type="match status" value="1"/>
</dbReference>
<accession>A0ABV6PGT8</accession>
<comment type="caution">
    <text evidence="8">The sequence shown here is derived from an EMBL/GenBank/DDBJ whole genome shotgun (WGS) entry which is preliminary data.</text>
</comment>
<proteinExistence type="inferred from homology"/>
<feature type="transmembrane region" description="Helical" evidence="6">
    <location>
        <begin position="14"/>
        <end position="35"/>
    </location>
</feature>
<dbReference type="InterPro" id="IPR013766">
    <property type="entry name" value="Thioredoxin_domain"/>
</dbReference>
<evidence type="ECO:0000256" key="5">
    <source>
        <dbReference type="ARBA" id="ARBA00023284"/>
    </source>
</evidence>
<reference evidence="8 9" key="1">
    <citation type="submission" date="2024-09" db="EMBL/GenBank/DDBJ databases">
        <authorList>
            <person name="Sun Q."/>
            <person name="Mori K."/>
        </authorList>
    </citation>
    <scope>NUCLEOTIDE SEQUENCE [LARGE SCALE GENOMIC DNA]</scope>
    <source>
        <strain evidence="8 9">NCAIM B.02537</strain>
    </source>
</reference>
<keyword evidence="4" id="KW-1015">Disulfide bond</keyword>
<dbReference type="InterPro" id="IPR050553">
    <property type="entry name" value="Thioredoxin_ResA/DsbE_sf"/>
</dbReference>
<dbReference type="InterPro" id="IPR017937">
    <property type="entry name" value="Thioredoxin_CS"/>
</dbReference>
<dbReference type="NCBIfam" id="TIGR00385">
    <property type="entry name" value="dsbE"/>
    <property type="match status" value="1"/>
</dbReference>
<evidence type="ECO:0000256" key="1">
    <source>
        <dbReference type="ARBA" id="ARBA00004196"/>
    </source>
</evidence>
<evidence type="ECO:0000256" key="3">
    <source>
        <dbReference type="ARBA" id="ARBA00022748"/>
    </source>
</evidence>
<dbReference type="PANTHER" id="PTHR42852">
    <property type="entry name" value="THIOL:DISULFIDE INTERCHANGE PROTEIN DSBE"/>
    <property type="match status" value="1"/>
</dbReference>
<evidence type="ECO:0000259" key="7">
    <source>
        <dbReference type="PROSITE" id="PS51352"/>
    </source>
</evidence>
<evidence type="ECO:0000313" key="9">
    <source>
        <dbReference type="Proteomes" id="UP001589943"/>
    </source>
</evidence>
<evidence type="ECO:0000313" key="8">
    <source>
        <dbReference type="EMBL" id="MFC0589036.1"/>
    </source>
</evidence>
<keyword evidence="3" id="KW-0201">Cytochrome c-type biogenesis</keyword>
<evidence type="ECO:0000256" key="2">
    <source>
        <dbReference type="ARBA" id="ARBA00007758"/>
    </source>
</evidence>
<protein>
    <submittedName>
        <fullName evidence="8">DsbE family thiol:disulfide interchange protein</fullName>
    </submittedName>
</protein>
<organism evidence="8 9">
    <name type="scientific">Novosphingobium aquiterrae</name>
    <dbReference type="NCBI Taxonomy" id="624388"/>
    <lineage>
        <taxon>Bacteria</taxon>
        <taxon>Pseudomonadati</taxon>
        <taxon>Pseudomonadota</taxon>
        <taxon>Alphaproteobacteria</taxon>
        <taxon>Sphingomonadales</taxon>
        <taxon>Sphingomonadaceae</taxon>
        <taxon>Novosphingobium</taxon>
    </lineage>
</organism>
<gene>
    <name evidence="8" type="ORF">ACFFF7_06385</name>
</gene>